<accession>A0A382V3H0</accession>
<gene>
    <name evidence="1" type="ORF">METZ01_LOCUS393851</name>
</gene>
<feature type="non-terminal residue" evidence="1">
    <location>
        <position position="67"/>
    </location>
</feature>
<sequence>MAPLLIFSICLGEGVAVADPIKPVAMVQAGVEVACQAPTSMHFEQIFSQLPGSENSIHSLHNLDKSG</sequence>
<dbReference type="AlphaFoldDB" id="A0A382V3H0"/>
<proteinExistence type="predicted"/>
<reference evidence="1" key="1">
    <citation type="submission" date="2018-05" db="EMBL/GenBank/DDBJ databases">
        <authorList>
            <person name="Lanie J.A."/>
            <person name="Ng W.-L."/>
            <person name="Kazmierczak K.M."/>
            <person name="Andrzejewski T.M."/>
            <person name="Davidsen T.M."/>
            <person name="Wayne K.J."/>
            <person name="Tettelin H."/>
            <person name="Glass J.I."/>
            <person name="Rusch D."/>
            <person name="Podicherti R."/>
            <person name="Tsui H.-C.T."/>
            <person name="Winkler M.E."/>
        </authorList>
    </citation>
    <scope>NUCLEOTIDE SEQUENCE</scope>
</reference>
<organism evidence="1">
    <name type="scientific">marine metagenome</name>
    <dbReference type="NCBI Taxonomy" id="408172"/>
    <lineage>
        <taxon>unclassified sequences</taxon>
        <taxon>metagenomes</taxon>
        <taxon>ecological metagenomes</taxon>
    </lineage>
</organism>
<protein>
    <submittedName>
        <fullName evidence="1">Uncharacterized protein</fullName>
    </submittedName>
</protein>
<dbReference type="EMBL" id="UINC01148859">
    <property type="protein sequence ID" value="SVD40997.1"/>
    <property type="molecule type" value="Genomic_DNA"/>
</dbReference>
<evidence type="ECO:0000313" key="1">
    <source>
        <dbReference type="EMBL" id="SVD40997.1"/>
    </source>
</evidence>
<name>A0A382V3H0_9ZZZZ</name>